<keyword evidence="1" id="KW-1133">Transmembrane helix</keyword>
<organism evidence="2">
    <name type="scientific">Cacopsylla melanoneura</name>
    <dbReference type="NCBI Taxonomy" id="428564"/>
    <lineage>
        <taxon>Eukaryota</taxon>
        <taxon>Metazoa</taxon>
        <taxon>Ecdysozoa</taxon>
        <taxon>Arthropoda</taxon>
        <taxon>Hexapoda</taxon>
        <taxon>Insecta</taxon>
        <taxon>Pterygota</taxon>
        <taxon>Neoptera</taxon>
        <taxon>Paraneoptera</taxon>
        <taxon>Hemiptera</taxon>
        <taxon>Sternorrhyncha</taxon>
        <taxon>Psylloidea</taxon>
        <taxon>Psyllidae</taxon>
        <taxon>Psyllinae</taxon>
        <taxon>Cacopsylla</taxon>
    </lineage>
</organism>
<dbReference type="EMBL" id="HBUF01367554">
    <property type="protein sequence ID" value="CAG6724395.1"/>
    <property type="molecule type" value="Transcribed_RNA"/>
</dbReference>
<name>A0A8D8TWC4_9HEMI</name>
<sequence>MSSRVMKDKPIVVFIVESQLSRLGKLERLESLSEAQLVVNAMNSGINEFYFFFLTGTASSVLIRVFLLVGGFLGALGSTNGGGLKTRCKTKLLKNVCVPSCRK</sequence>
<dbReference type="AlphaFoldDB" id="A0A8D8TWC4"/>
<reference evidence="2" key="1">
    <citation type="submission" date="2021-05" db="EMBL/GenBank/DDBJ databases">
        <authorList>
            <person name="Alioto T."/>
            <person name="Alioto T."/>
            <person name="Gomez Garrido J."/>
        </authorList>
    </citation>
    <scope>NUCLEOTIDE SEQUENCE</scope>
</reference>
<dbReference type="EMBL" id="HBUF01312171">
    <property type="protein sequence ID" value="CAG6693397.1"/>
    <property type="molecule type" value="Transcribed_RNA"/>
</dbReference>
<accession>A0A8D8TWC4</accession>
<feature type="transmembrane region" description="Helical" evidence="1">
    <location>
        <begin position="49"/>
        <end position="77"/>
    </location>
</feature>
<proteinExistence type="predicted"/>
<protein>
    <submittedName>
        <fullName evidence="2">Uncharacterized protein</fullName>
    </submittedName>
</protein>
<dbReference type="EMBL" id="HBUF01312169">
    <property type="protein sequence ID" value="CAG6693394.1"/>
    <property type="molecule type" value="Transcribed_RNA"/>
</dbReference>
<dbReference type="EMBL" id="HBUF01312170">
    <property type="protein sequence ID" value="CAG6693396.1"/>
    <property type="molecule type" value="Transcribed_RNA"/>
</dbReference>
<evidence type="ECO:0000256" key="1">
    <source>
        <dbReference type="SAM" id="Phobius"/>
    </source>
</evidence>
<keyword evidence="1" id="KW-0472">Membrane</keyword>
<keyword evidence="1" id="KW-0812">Transmembrane</keyword>
<evidence type="ECO:0000313" key="2">
    <source>
        <dbReference type="EMBL" id="CAG6693397.1"/>
    </source>
</evidence>